<feature type="binding site" evidence="6">
    <location>
        <position position="78"/>
    </location>
    <ligand>
        <name>5-phospho-alpha-D-ribose 1-diphosphate</name>
        <dbReference type="ChEBI" id="CHEBI:58017"/>
    </ligand>
</feature>
<evidence type="ECO:0000313" key="8">
    <source>
        <dbReference type="EMBL" id="KKI62803.1"/>
    </source>
</evidence>
<feature type="binding site" evidence="6">
    <location>
        <position position="86"/>
    </location>
    <ligand>
        <name>5-phospho-alpha-D-ribose 1-diphosphate</name>
        <dbReference type="ChEBI" id="CHEBI:58017"/>
    </ligand>
</feature>
<protein>
    <recommendedName>
        <fullName evidence="6">Anthranilate phosphoribosyltransferase</fullName>
        <ecNumber evidence="6">2.4.2.18</ecNumber>
    </recommendedName>
</protein>
<dbReference type="InterPro" id="IPR000312">
    <property type="entry name" value="Glycosyl_Trfase_fam3"/>
</dbReference>
<gene>
    <name evidence="6" type="primary">trpD</name>
    <name evidence="8" type="ORF">UF66_1870</name>
</gene>
<comment type="similarity">
    <text evidence="6">Belongs to the anthranilate phosphoribosyltransferase family.</text>
</comment>
<dbReference type="SUPFAM" id="SSF52418">
    <property type="entry name" value="Nucleoside phosphorylase/phosphoribosyltransferase catalytic domain"/>
    <property type="match status" value="1"/>
</dbReference>
<dbReference type="InterPro" id="IPR005940">
    <property type="entry name" value="Anthranilate_Pribosyl_Tfrase"/>
</dbReference>
<keyword evidence="6" id="KW-0028">Amino-acid biosynthesis</keyword>
<keyword evidence="2 6" id="KW-0808">Transferase</keyword>
<keyword evidence="3 6" id="KW-0479">Metal-binding</keyword>
<dbReference type="Proteomes" id="UP000034455">
    <property type="component" value="Unassembled WGS sequence"/>
</dbReference>
<feature type="binding site" evidence="6">
    <location>
        <position position="223"/>
    </location>
    <ligand>
        <name>Mg(2+)</name>
        <dbReference type="ChEBI" id="CHEBI:18420"/>
        <label>1</label>
    </ligand>
</feature>
<dbReference type="HAMAP" id="MF_00211">
    <property type="entry name" value="TrpD"/>
    <property type="match status" value="1"/>
</dbReference>
<feature type="binding site" evidence="6">
    <location>
        <position position="109"/>
    </location>
    <ligand>
        <name>anthranilate</name>
        <dbReference type="ChEBI" id="CHEBI:16567"/>
        <label>1</label>
    </ligand>
</feature>
<dbReference type="UniPathway" id="UPA00035">
    <property type="reaction ID" value="UER00041"/>
</dbReference>
<comment type="cofactor">
    <cofactor evidence="6">
        <name>Mg(2+)</name>
        <dbReference type="ChEBI" id="CHEBI:18420"/>
    </cofactor>
    <text evidence="6">Binds 2 magnesium ions per monomer.</text>
</comment>
<reference evidence="8 9" key="1">
    <citation type="submission" date="2015-03" db="EMBL/GenBank/DDBJ databases">
        <title>Genome Assembly of Staphylococcus cohnii subsp. cohnii strain G22B2.</title>
        <authorList>
            <person name="Nair G."/>
            <person name="Kaur G."/>
            <person name="Khatri I."/>
            <person name="Singh N.K."/>
            <person name="Sathyabama S."/>
            <person name="Maurya S.K."/>
            <person name="Subramanian S."/>
            <person name="Agrewala J.N."/>
            <person name="Mayilraj S."/>
        </authorList>
    </citation>
    <scope>NUCLEOTIDE SEQUENCE [LARGE SCALE GENOMIC DNA]</scope>
    <source>
        <strain evidence="8 9">G22B2</strain>
    </source>
</reference>
<dbReference type="EMBL" id="LAKJ01000030">
    <property type="protein sequence ID" value="KKI62803.1"/>
    <property type="molecule type" value="Genomic_DNA"/>
</dbReference>
<feature type="binding site" evidence="6">
    <location>
        <position position="78"/>
    </location>
    <ligand>
        <name>anthranilate</name>
        <dbReference type="ChEBI" id="CHEBI:16567"/>
        <label>1</label>
    </ligand>
</feature>
<comment type="caution">
    <text evidence="6">Lacks conserved residue(s) required for the propagation of feature annotation.</text>
</comment>
<dbReference type="EC" id="2.4.2.18" evidence="6"/>
<dbReference type="Gene3D" id="3.40.1030.10">
    <property type="entry name" value="Nucleoside phosphorylase/phosphoribosyltransferase catalytic domain"/>
    <property type="match status" value="1"/>
</dbReference>
<feature type="domain" description="Glycosyl transferase family 3" evidence="7">
    <location>
        <begin position="76"/>
        <end position="323"/>
    </location>
</feature>
<keyword evidence="6" id="KW-0460">Magnesium</keyword>
<accession>A0A0M2NYN4</accession>
<feature type="binding site" evidence="6">
    <location>
        <begin position="88"/>
        <end position="91"/>
    </location>
    <ligand>
        <name>5-phospho-alpha-D-ribose 1-diphosphate</name>
        <dbReference type="ChEBI" id="CHEBI:58017"/>
    </ligand>
</feature>
<comment type="caution">
    <text evidence="8">The sequence shown here is derived from an EMBL/GenBank/DDBJ whole genome shotgun (WGS) entry which is preliminary data.</text>
</comment>
<comment type="catalytic activity">
    <reaction evidence="6">
        <text>N-(5-phospho-beta-D-ribosyl)anthranilate + diphosphate = 5-phospho-alpha-D-ribose 1-diphosphate + anthranilate</text>
        <dbReference type="Rhea" id="RHEA:11768"/>
        <dbReference type="ChEBI" id="CHEBI:16567"/>
        <dbReference type="ChEBI" id="CHEBI:18277"/>
        <dbReference type="ChEBI" id="CHEBI:33019"/>
        <dbReference type="ChEBI" id="CHEBI:58017"/>
        <dbReference type="EC" id="2.4.2.18"/>
    </reaction>
</comment>
<evidence type="ECO:0000256" key="4">
    <source>
        <dbReference type="ARBA" id="ARBA00022822"/>
    </source>
</evidence>
<keyword evidence="4 6" id="KW-0822">Tryptophan biosynthesis</keyword>
<dbReference type="GO" id="GO:0004048">
    <property type="term" value="F:anthranilate phosphoribosyltransferase activity"/>
    <property type="evidence" value="ECO:0007669"/>
    <property type="project" value="UniProtKB-UniRule"/>
</dbReference>
<dbReference type="GO" id="GO:0000162">
    <property type="term" value="P:L-tryptophan biosynthetic process"/>
    <property type="evidence" value="ECO:0007669"/>
    <property type="project" value="UniProtKB-UniRule"/>
</dbReference>
<dbReference type="GeneID" id="58097624"/>
<dbReference type="GO" id="GO:0005829">
    <property type="term" value="C:cytosol"/>
    <property type="evidence" value="ECO:0007669"/>
    <property type="project" value="TreeGrafter"/>
</dbReference>
<organism evidence="8 9">
    <name type="scientific">Staphylococcus cohnii subsp. cohnii</name>
    <dbReference type="NCBI Taxonomy" id="74704"/>
    <lineage>
        <taxon>Bacteria</taxon>
        <taxon>Bacillati</taxon>
        <taxon>Bacillota</taxon>
        <taxon>Bacilli</taxon>
        <taxon>Bacillales</taxon>
        <taxon>Staphylococcaceae</taxon>
        <taxon>Staphylococcus</taxon>
        <taxon>Staphylococcus cohnii species complex</taxon>
    </lineage>
</organism>
<dbReference type="PANTHER" id="PTHR43285:SF2">
    <property type="entry name" value="ANTHRANILATE PHOSPHORIBOSYLTRANSFERASE"/>
    <property type="match status" value="1"/>
</dbReference>
<dbReference type="GO" id="GO:0000287">
    <property type="term" value="F:magnesium ion binding"/>
    <property type="evidence" value="ECO:0007669"/>
    <property type="project" value="UniProtKB-UniRule"/>
</dbReference>
<dbReference type="AlphaFoldDB" id="A0A0M2NYN4"/>
<feature type="binding site" evidence="6">
    <location>
        <position position="222"/>
    </location>
    <ligand>
        <name>Mg(2+)</name>
        <dbReference type="ChEBI" id="CHEBI:18420"/>
        <label>2</label>
    </ligand>
</feature>
<proteinExistence type="inferred from homology"/>
<evidence type="ECO:0000256" key="3">
    <source>
        <dbReference type="ARBA" id="ARBA00022723"/>
    </source>
</evidence>
<comment type="pathway">
    <text evidence="6">Amino-acid biosynthesis; L-tryptophan biosynthesis; L-tryptophan from chorismate: step 2/5.</text>
</comment>
<name>A0A0M2NYN4_STACC</name>
<dbReference type="PANTHER" id="PTHR43285">
    <property type="entry name" value="ANTHRANILATE PHOSPHORIBOSYLTRANSFERASE"/>
    <property type="match status" value="1"/>
</dbReference>
<feature type="binding site" evidence="6">
    <location>
        <begin position="81"/>
        <end position="82"/>
    </location>
    <ligand>
        <name>5-phospho-alpha-D-ribose 1-diphosphate</name>
        <dbReference type="ChEBI" id="CHEBI:58017"/>
    </ligand>
</feature>
<dbReference type="RefSeq" id="WP_019468756.1">
    <property type="nucleotide sequence ID" value="NZ_BKAS01000020.1"/>
</dbReference>
<sequence>MSLQNHIKQYKPLNQTQMNEFIELLITDQLEDDTKRELLEAFSEREPSQAELTYISKSLIGSMYPTQPTFPNSMCVCGTGGDKSNSFNISTTVSFVLASAGVPVIKHGNRSVTSASGSTDLLNAMCIPTRSVEETSTHLKTQGLVFLNATETYPIMKHIQPLRKAISNPTIFNVTGPLINPFKLDYQVMGVYEPSQLNKIAQTLADLGRKRAIVLHGANGMDEATLSGNNTLYEVTEDKHIKSYSINATELGLDYAPNTDLKGGTPQENLEITKQILNVKDQSAKRDVVLLNAGIALYVAEKTATIQEGVYKAKILIENGDALKQYNKMGGKTYDYIG</sequence>
<dbReference type="PATRIC" id="fig|74704.6.peg.1915"/>
<evidence type="ECO:0000259" key="7">
    <source>
        <dbReference type="Pfam" id="PF00591"/>
    </source>
</evidence>
<keyword evidence="5 6" id="KW-0057">Aromatic amino acid biosynthesis</keyword>
<evidence type="ECO:0000256" key="5">
    <source>
        <dbReference type="ARBA" id="ARBA00023141"/>
    </source>
</evidence>
<comment type="subunit">
    <text evidence="6">Homodimer.</text>
</comment>
<comment type="function">
    <text evidence="6">Catalyzes the transfer of the phosphoribosyl group of 5-phosphorylribose-1-pyrophosphate (PRPP) to anthranilate to yield N-(5'-phosphoribosyl)-anthranilate (PRA).</text>
</comment>
<evidence type="ECO:0000256" key="2">
    <source>
        <dbReference type="ARBA" id="ARBA00022679"/>
    </source>
</evidence>
<feature type="binding site" evidence="6">
    <location>
        <position position="118"/>
    </location>
    <ligand>
        <name>5-phospho-alpha-D-ribose 1-diphosphate</name>
        <dbReference type="ChEBI" id="CHEBI:58017"/>
    </ligand>
</feature>
<feature type="binding site" evidence="6">
    <location>
        <begin position="106"/>
        <end position="114"/>
    </location>
    <ligand>
        <name>5-phospho-alpha-D-ribose 1-diphosphate</name>
        <dbReference type="ChEBI" id="CHEBI:58017"/>
    </ligand>
</feature>
<evidence type="ECO:0000256" key="1">
    <source>
        <dbReference type="ARBA" id="ARBA00022676"/>
    </source>
</evidence>
<feature type="binding site" evidence="6">
    <location>
        <position position="163"/>
    </location>
    <ligand>
        <name>anthranilate</name>
        <dbReference type="ChEBI" id="CHEBI:16567"/>
        <label>2</label>
    </ligand>
</feature>
<evidence type="ECO:0000313" key="9">
    <source>
        <dbReference type="Proteomes" id="UP000034455"/>
    </source>
</evidence>
<evidence type="ECO:0000256" key="6">
    <source>
        <dbReference type="HAMAP-Rule" id="MF_00211"/>
    </source>
</evidence>
<dbReference type="NCBIfam" id="TIGR01245">
    <property type="entry name" value="trpD"/>
    <property type="match status" value="1"/>
</dbReference>
<keyword evidence="1 6" id="KW-0328">Glycosyltransferase</keyword>
<feature type="binding site" evidence="6">
    <location>
        <position position="223"/>
    </location>
    <ligand>
        <name>Mg(2+)</name>
        <dbReference type="ChEBI" id="CHEBI:18420"/>
        <label>2</label>
    </ligand>
</feature>
<dbReference type="InterPro" id="IPR035902">
    <property type="entry name" value="Nuc_phospho_transferase"/>
</dbReference>
<feature type="binding site" evidence="6">
    <location>
        <position position="90"/>
    </location>
    <ligand>
        <name>Mg(2+)</name>
        <dbReference type="ChEBI" id="CHEBI:18420"/>
        <label>1</label>
    </ligand>
</feature>
<dbReference type="Pfam" id="PF00591">
    <property type="entry name" value="Glycos_transf_3"/>
    <property type="match status" value="1"/>
</dbReference>